<keyword evidence="2" id="KW-0547">Nucleotide-binding</keyword>
<evidence type="ECO:0000259" key="4">
    <source>
        <dbReference type="SMART" id="SM00382"/>
    </source>
</evidence>
<keyword evidence="3" id="KW-0067">ATP-binding</keyword>
<dbReference type="KEGG" id="fek:C1H87_10230"/>
<dbReference type="PANTHER" id="PTHR23073">
    <property type="entry name" value="26S PROTEASOME REGULATORY SUBUNIT"/>
    <property type="match status" value="1"/>
</dbReference>
<sequence>MYFQNLKLFILNSLRDKSVAEFNFRNTFSEILERETTHEEGFILSLVLVPHVLPNFLETIIKEVYPEGGDLPELGGVKTESYRGLIPTGQTALYLLAKNDINYRLQIQQLFSPDHWFFKDNILLLEDVKDGEPVMSGKLIFPKEVVHLLCYGETLKPKFGANFPAKEVSTYMEWEDLIVNEALHTQITQIKLWIKHQKTLLEAWNMKKHILPGFRTLFFGPSGTGKTLTATLLGKEFNRPVYRIDLSQVVSKYIGETEQNLEKIFNLAEHKEWILLFDEADALFGKRTSTKSSNDRYANQEVSYLLQRVERFNGLVILTSNFKNNIDDAFLRRFNSIIKFSKPTLEERVKLWANSVPKNVSVEEGLINQIAEKYELTGAQIISAIMHASLLALEEQSTFLSPKNLLLGIKAEFDKEERHFTSIITSV</sequence>
<dbReference type="Pfam" id="PF00004">
    <property type="entry name" value="AAA"/>
    <property type="match status" value="1"/>
</dbReference>
<dbReference type="InterPro" id="IPR027417">
    <property type="entry name" value="P-loop_NTPase"/>
</dbReference>
<dbReference type="CDD" id="cd19481">
    <property type="entry name" value="RecA-like_protease"/>
    <property type="match status" value="1"/>
</dbReference>
<dbReference type="AlphaFoldDB" id="A0A2K9PPT3"/>
<dbReference type="SMART" id="SM00382">
    <property type="entry name" value="AAA"/>
    <property type="match status" value="1"/>
</dbReference>
<gene>
    <name evidence="5" type="ORF">C1H87_10230</name>
</gene>
<evidence type="ECO:0000313" key="6">
    <source>
        <dbReference type="Proteomes" id="UP000235826"/>
    </source>
</evidence>
<dbReference type="GO" id="GO:0016887">
    <property type="term" value="F:ATP hydrolysis activity"/>
    <property type="evidence" value="ECO:0007669"/>
    <property type="project" value="InterPro"/>
</dbReference>
<keyword evidence="6" id="KW-1185">Reference proteome</keyword>
<evidence type="ECO:0000256" key="2">
    <source>
        <dbReference type="ARBA" id="ARBA00022741"/>
    </source>
</evidence>
<dbReference type="RefSeq" id="WP_102755709.1">
    <property type="nucleotide sequence ID" value="NZ_CP025791.1"/>
</dbReference>
<evidence type="ECO:0000313" key="5">
    <source>
        <dbReference type="EMBL" id="AUP79054.1"/>
    </source>
</evidence>
<dbReference type="Gene3D" id="3.40.50.300">
    <property type="entry name" value="P-loop containing nucleotide triphosphate hydrolases"/>
    <property type="match status" value="1"/>
</dbReference>
<proteinExistence type="inferred from homology"/>
<accession>A0A2K9PPT3</accession>
<comment type="similarity">
    <text evidence="1">Belongs to the AAA ATPase family.</text>
</comment>
<dbReference type="EMBL" id="CP025791">
    <property type="protein sequence ID" value="AUP79054.1"/>
    <property type="molecule type" value="Genomic_DNA"/>
</dbReference>
<evidence type="ECO:0000256" key="3">
    <source>
        <dbReference type="ARBA" id="ARBA00022840"/>
    </source>
</evidence>
<evidence type="ECO:0000256" key="1">
    <source>
        <dbReference type="ARBA" id="ARBA00006914"/>
    </source>
</evidence>
<dbReference type="InterPro" id="IPR003959">
    <property type="entry name" value="ATPase_AAA_core"/>
</dbReference>
<feature type="domain" description="AAA+ ATPase" evidence="4">
    <location>
        <begin position="212"/>
        <end position="344"/>
    </location>
</feature>
<organism evidence="5 6">
    <name type="scientific">Flavivirga eckloniae</name>
    <dbReference type="NCBI Taxonomy" id="1803846"/>
    <lineage>
        <taxon>Bacteria</taxon>
        <taxon>Pseudomonadati</taxon>
        <taxon>Bacteroidota</taxon>
        <taxon>Flavobacteriia</taxon>
        <taxon>Flavobacteriales</taxon>
        <taxon>Flavobacteriaceae</taxon>
        <taxon>Flavivirga</taxon>
    </lineage>
</organism>
<protein>
    <submittedName>
        <fullName evidence="5">AAA family ATPase</fullName>
    </submittedName>
</protein>
<reference evidence="5 6" key="1">
    <citation type="submission" date="2018-01" db="EMBL/GenBank/DDBJ databases">
        <title>Complete genome sequence of Flavivirga eckloniae ECD14 isolated from seaweed Ecklonia cava.</title>
        <authorList>
            <person name="Lee J.H."/>
            <person name="Baik K.S."/>
            <person name="Seong C.N."/>
        </authorList>
    </citation>
    <scope>NUCLEOTIDE SEQUENCE [LARGE SCALE GENOMIC DNA]</scope>
    <source>
        <strain evidence="5 6">ECD14</strain>
    </source>
</reference>
<dbReference type="SUPFAM" id="SSF52540">
    <property type="entry name" value="P-loop containing nucleoside triphosphate hydrolases"/>
    <property type="match status" value="1"/>
</dbReference>
<name>A0A2K9PPT3_9FLAO</name>
<dbReference type="OrthoDB" id="7438987at2"/>
<dbReference type="InterPro" id="IPR050221">
    <property type="entry name" value="26S_Proteasome_ATPase"/>
</dbReference>
<dbReference type="InterPro" id="IPR003593">
    <property type="entry name" value="AAA+_ATPase"/>
</dbReference>
<dbReference type="Proteomes" id="UP000235826">
    <property type="component" value="Chromosome"/>
</dbReference>
<dbReference type="GO" id="GO:0005524">
    <property type="term" value="F:ATP binding"/>
    <property type="evidence" value="ECO:0007669"/>
    <property type="project" value="UniProtKB-KW"/>
</dbReference>